<reference evidence="7 8" key="1">
    <citation type="submission" date="2019-02" db="EMBL/GenBank/DDBJ databases">
        <title>Complete Genome Sequence and Methylome Analysis of free living Spirochaetas.</title>
        <authorList>
            <person name="Fomenkov A."/>
            <person name="Dubinina G."/>
            <person name="Leshcheva N."/>
            <person name="Mikheeva N."/>
            <person name="Grabovich M."/>
            <person name="Vincze T."/>
            <person name="Roberts R.J."/>
        </authorList>
    </citation>
    <scope>NUCLEOTIDE SEQUENCE [LARGE SCALE GENOMIC DNA]</scope>
    <source>
        <strain evidence="7 8">K2</strain>
    </source>
</reference>
<keyword evidence="2 5" id="KW-0812">Transmembrane</keyword>
<keyword evidence="4 5" id="KW-0472">Membrane</keyword>
<feature type="transmembrane region" description="Helical" evidence="5">
    <location>
        <begin position="156"/>
        <end position="181"/>
    </location>
</feature>
<dbReference type="AlphaFoldDB" id="A0A5C1QNA7"/>
<keyword evidence="8" id="KW-1185">Reference proteome</keyword>
<keyword evidence="3 5" id="KW-1133">Transmembrane helix</keyword>
<evidence type="ECO:0000313" key="8">
    <source>
        <dbReference type="Proteomes" id="UP000324209"/>
    </source>
</evidence>
<feature type="domain" description="Ion transport" evidence="6">
    <location>
        <begin position="12"/>
        <end position="180"/>
    </location>
</feature>
<sequence>MVTLMKLKNSIENFILFVIFLVLIQTFAEDLAVLMGWSWDIRRTLIYTGFAFDLFFSVEFIVRYFNSLKKGRAMHYLVRERGWIDLVASLPLLILSSGPAVIALMQGAAFASAVGMLNILKVVKTVRIARILRLLRLLKVFKKIKFVDSPMAQRHVTRIITTVVSGFVLSMIVVSFALTLIPVKGVEEDFVEKHRLMAQRADSLASAGDFRAILEFEEYETVLMLRSKEGTLYTRYNNDQYKKWFGPSDYGYVQSGDIELFYNLKPLHAGGAGDNLLIFVSILLVLIILMVTYSPHFALTVTDPVNIMLRGMSDNSYNLEVLIPPEYESDGVYRLAQQYNEEYLPLKARNSDHQQGRTLALKVDNFDDLFK</sequence>
<dbReference type="Gene3D" id="1.10.287.70">
    <property type="match status" value="1"/>
</dbReference>
<dbReference type="Proteomes" id="UP000324209">
    <property type="component" value="Chromosome"/>
</dbReference>
<feature type="transmembrane region" description="Helical" evidence="5">
    <location>
        <begin position="276"/>
        <end position="302"/>
    </location>
</feature>
<dbReference type="InterPro" id="IPR005821">
    <property type="entry name" value="Ion_trans_dom"/>
</dbReference>
<evidence type="ECO:0000259" key="6">
    <source>
        <dbReference type="Pfam" id="PF00520"/>
    </source>
</evidence>
<evidence type="ECO:0000313" key="7">
    <source>
        <dbReference type="EMBL" id="QEN08056.1"/>
    </source>
</evidence>
<comment type="subcellular location">
    <subcellularLocation>
        <location evidence="1">Membrane</location>
        <topology evidence="1">Multi-pass membrane protein</topology>
    </subcellularLocation>
</comment>
<evidence type="ECO:0000256" key="5">
    <source>
        <dbReference type="SAM" id="Phobius"/>
    </source>
</evidence>
<dbReference type="OrthoDB" id="370307at2"/>
<organism evidence="7 8">
    <name type="scientific">Oceanispirochaeta crateris</name>
    <dbReference type="NCBI Taxonomy" id="2518645"/>
    <lineage>
        <taxon>Bacteria</taxon>
        <taxon>Pseudomonadati</taxon>
        <taxon>Spirochaetota</taxon>
        <taxon>Spirochaetia</taxon>
        <taxon>Spirochaetales</taxon>
        <taxon>Spirochaetaceae</taxon>
        <taxon>Oceanispirochaeta</taxon>
    </lineage>
</organism>
<protein>
    <submittedName>
        <fullName evidence="7">Ion transporter</fullName>
    </submittedName>
</protein>
<dbReference type="Pfam" id="PF00520">
    <property type="entry name" value="Ion_trans"/>
    <property type="match status" value="1"/>
</dbReference>
<proteinExistence type="predicted"/>
<accession>A0A5C1QNA7</accession>
<feature type="transmembrane region" description="Helical" evidence="5">
    <location>
        <begin position="44"/>
        <end position="62"/>
    </location>
</feature>
<dbReference type="SUPFAM" id="SSF81324">
    <property type="entry name" value="Voltage-gated potassium channels"/>
    <property type="match status" value="1"/>
</dbReference>
<evidence type="ECO:0000256" key="4">
    <source>
        <dbReference type="ARBA" id="ARBA00023136"/>
    </source>
</evidence>
<evidence type="ECO:0000256" key="1">
    <source>
        <dbReference type="ARBA" id="ARBA00004141"/>
    </source>
</evidence>
<dbReference type="GO" id="GO:0005216">
    <property type="term" value="F:monoatomic ion channel activity"/>
    <property type="evidence" value="ECO:0007669"/>
    <property type="project" value="InterPro"/>
</dbReference>
<evidence type="ECO:0000256" key="2">
    <source>
        <dbReference type="ARBA" id="ARBA00022692"/>
    </source>
</evidence>
<name>A0A5C1QNA7_9SPIO</name>
<dbReference type="GO" id="GO:0016020">
    <property type="term" value="C:membrane"/>
    <property type="evidence" value="ECO:0007669"/>
    <property type="project" value="UniProtKB-SubCell"/>
</dbReference>
<evidence type="ECO:0000256" key="3">
    <source>
        <dbReference type="ARBA" id="ARBA00022989"/>
    </source>
</evidence>
<gene>
    <name evidence="7" type="ORF">EXM22_08680</name>
</gene>
<dbReference type="KEGG" id="ock:EXM22_08680"/>
<dbReference type="EMBL" id="CP036150">
    <property type="protein sequence ID" value="QEN08056.1"/>
    <property type="molecule type" value="Genomic_DNA"/>
</dbReference>